<dbReference type="RefSeq" id="WP_265961132.1">
    <property type="nucleotide sequence ID" value="NZ_JAPEVI010000002.1"/>
</dbReference>
<organism evidence="1 2">
    <name type="scientific">Roseibium salinum</name>
    <dbReference type="NCBI Taxonomy" id="1604349"/>
    <lineage>
        <taxon>Bacteria</taxon>
        <taxon>Pseudomonadati</taxon>
        <taxon>Pseudomonadota</taxon>
        <taxon>Alphaproteobacteria</taxon>
        <taxon>Hyphomicrobiales</taxon>
        <taxon>Stappiaceae</taxon>
        <taxon>Roseibium</taxon>
    </lineage>
</organism>
<proteinExistence type="predicted"/>
<protein>
    <submittedName>
        <fullName evidence="1">Uncharacterized protein</fullName>
    </submittedName>
</protein>
<name>A0ABT3QX65_9HYPH</name>
<reference evidence="1 2" key="1">
    <citation type="journal article" date="2016" name="Int. J. Syst. Evol. Microbiol.">
        <title>Labrenzia salina sp. nov., isolated from the rhizosphere of the halophyte Arthrocnemum macrostachyum.</title>
        <authorList>
            <person name="Camacho M."/>
            <person name="Redondo-Gomez S."/>
            <person name="Rodriguez-Llorente I."/>
            <person name="Rohde M."/>
            <person name="Sproer C."/>
            <person name="Schumann P."/>
            <person name="Klenk H.P."/>
            <person name="Montero-Calasanz M.D.C."/>
        </authorList>
    </citation>
    <scope>NUCLEOTIDE SEQUENCE [LARGE SCALE GENOMIC DNA]</scope>
    <source>
        <strain evidence="1 2">DSM 29163</strain>
    </source>
</reference>
<evidence type="ECO:0000313" key="1">
    <source>
        <dbReference type="EMBL" id="MCX2721433.1"/>
    </source>
</evidence>
<comment type="caution">
    <text evidence="1">The sequence shown here is derived from an EMBL/GenBank/DDBJ whole genome shotgun (WGS) entry which is preliminary data.</text>
</comment>
<evidence type="ECO:0000313" key="2">
    <source>
        <dbReference type="Proteomes" id="UP001300261"/>
    </source>
</evidence>
<sequence length="167" mass="18101">MTTLALSGNADIFHSFSIIGSKVPTSRFHLRSHSGSGPADPTSVTCRSFREAGRVFLIGPVFQVPEKLLDSLRLPVRLHRIQVSWAAVLRQIIGGNSLIASWRHYRHDTAKQIIAAGSGNQKASRVFEDAGGLSGGPAPPHSLSLHHGFRRHECRCITQRAHTAPAG</sequence>
<accession>A0ABT3QX65</accession>
<dbReference type="EMBL" id="JAPEVI010000002">
    <property type="protein sequence ID" value="MCX2721433.1"/>
    <property type="molecule type" value="Genomic_DNA"/>
</dbReference>
<dbReference type="Proteomes" id="UP001300261">
    <property type="component" value="Unassembled WGS sequence"/>
</dbReference>
<keyword evidence="2" id="KW-1185">Reference proteome</keyword>
<gene>
    <name evidence="1" type="ORF">ON753_03290</name>
</gene>